<dbReference type="InterPro" id="IPR015378">
    <property type="entry name" value="Transposase-like_Mu_C"/>
</dbReference>
<protein>
    <submittedName>
        <fullName evidence="3">Transposase InsO family protein</fullName>
    </submittedName>
</protein>
<dbReference type="AlphaFoldDB" id="A0A9X2JYD3"/>
<feature type="domain" description="Integrase catalytic" evidence="2">
    <location>
        <begin position="1"/>
        <end position="222"/>
    </location>
</feature>
<dbReference type="GO" id="GO:0003676">
    <property type="term" value="F:nucleic acid binding"/>
    <property type="evidence" value="ECO:0007669"/>
    <property type="project" value="InterPro"/>
</dbReference>
<keyword evidence="4" id="KW-1185">Reference proteome</keyword>
<dbReference type="EMBL" id="JAMZEB010000001">
    <property type="protein sequence ID" value="MCP2353004.1"/>
    <property type="molecule type" value="Genomic_DNA"/>
</dbReference>
<evidence type="ECO:0000313" key="4">
    <source>
        <dbReference type="Proteomes" id="UP001139648"/>
    </source>
</evidence>
<proteinExistence type="predicted"/>
<sequence>MEIDSTPVDILVVFDDGVVGRVELTGMVDLATRTVTAGVLRPATKSVDAALLLARTVTPEPMRPGWVQALSMARSVLPHERLLRLDERLEHAAARPVIVPETIVYDKGGAFISANFRTACRMLGISLQPAHPRTGTDKPHIERTLESVGTLFAQYVSGYTGRSAEYRGRAVEKEPLWPVHELQEQLDEWLVASWQNRPHDGLRDPLTPGQAMTPNEKYAALVEAAGCVPVALSGDDYVELLPAVWRAINAYGVKINHRIYDDEALIPFRNQPSGVTGRKNRWEVHYDPYDVSRVWVRNHHDGGWITAFWRHLSSAAAPFGDMAWDRAREILARRGQDRPTEEQITQAVNDLLTRAGQGPEQADTVKDRKVRAQTRATTEPSWPRPAAPATDTAPEQPAEEDEPLAEVIPLGIFDAHEEAKRWK</sequence>
<dbReference type="InterPro" id="IPR001584">
    <property type="entry name" value="Integrase_cat-core"/>
</dbReference>
<organism evidence="3 4">
    <name type="scientific">Nonomuraea thailandensis</name>
    <dbReference type="NCBI Taxonomy" id="1188745"/>
    <lineage>
        <taxon>Bacteria</taxon>
        <taxon>Bacillati</taxon>
        <taxon>Actinomycetota</taxon>
        <taxon>Actinomycetes</taxon>
        <taxon>Streptosporangiales</taxon>
        <taxon>Streptosporangiaceae</taxon>
        <taxon>Nonomuraea</taxon>
    </lineage>
</organism>
<dbReference type="RefSeq" id="WP_253739364.1">
    <property type="nucleotide sequence ID" value="NZ_JAMZEB010000001.1"/>
</dbReference>
<dbReference type="Gene3D" id="3.30.420.10">
    <property type="entry name" value="Ribonuclease H-like superfamily/Ribonuclease H"/>
    <property type="match status" value="1"/>
</dbReference>
<accession>A0A9X2JYD3</accession>
<evidence type="ECO:0000313" key="3">
    <source>
        <dbReference type="EMBL" id="MCP2353004.1"/>
    </source>
</evidence>
<comment type="caution">
    <text evidence="3">The sequence shown here is derived from an EMBL/GenBank/DDBJ whole genome shotgun (WGS) entry which is preliminary data.</text>
</comment>
<dbReference type="GO" id="GO:0015074">
    <property type="term" value="P:DNA integration"/>
    <property type="evidence" value="ECO:0007669"/>
    <property type="project" value="InterPro"/>
</dbReference>
<dbReference type="SUPFAM" id="SSF53098">
    <property type="entry name" value="Ribonuclease H-like"/>
    <property type="match status" value="1"/>
</dbReference>
<evidence type="ECO:0000259" key="2">
    <source>
        <dbReference type="PROSITE" id="PS50994"/>
    </source>
</evidence>
<reference evidence="3" key="1">
    <citation type="submission" date="2022-06" db="EMBL/GenBank/DDBJ databases">
        <title>Sequencing the genomes of 1000 actinobacteria strains.</title>
        <authorList>
            <person name="Klenk H.-P."/>
        </authorList>
    </citation>
    <scope>NUCLEOTIDE SEQUENCE</scope>
    <source>
        <strain evidence="3">DSM 46694</strain>
    </source>
</reference>
<name>A0A9X2JYD3_9ACTN</name>
<feature type="compositionally biased region" description="Low complexity" evidence="1">
    <location>
        <begin position="387"/>
        <end position="396"/>
    </location>
</feature>
<dbReference type="Proteomes" id="UP001139648">
    <property type="component" value="Unassembled WGS sequence"/>
</dbReference>
<dbReference type="InterPro" id="IPR012337">
    <property type="entry name" value="RNaseH-like_sf"/>
</dbReference>
<dbReference type="Pfam" id="PF09299">
    <property type="entry name" value="Mu-transpos_C"/>
    <property type="match status" value="1"/>
</dbReference>
<evidence type="ECO:0000256" key="1">
    <source>
        <dbReference type="SAM" id="MobiDB-lite"/>
    </source>
</evidence>
<dbReference type="PROSITE" id="PS50994">
    <property type="entry name" value="INTEGRASE"/>
    <property type="match status" value="1"/>
</dbReference>
<dbReference type="InterPro" id="IPR036397">
    <property type="entry name" value="RNaseH_sf"/>
</dbReference>
<gene>
    <name evidence="3" type="ORF">HD597_000024</name>
</gene>
<feature type="region of interest" description="Disordered" evidence="1">
    <location>
        <begin position="352"/>
        <end position="411"/>
    </location>
</feature>